<keyword evidence="3" id="KW-0614">Plasmid</keyword>
<feature type="domain" description="DUF6440" evidence="2">
    <location>
        <begin position="45"/>
        <end position="99"/>
    </location>
</feature>
<proteinExistence type="predicted"/>
<feature type="chain" id="PRO_5038915289" description="DUF6440 domain-containing protein" evidence="1">
    <location>
        <begin position="23"/>
        <end position="105"/>
    </location>
</feature>
<reference evidence="3 4" key="1">
    <citation type="journal article" date="2011" name="J. Bacteriol.">
        <title>Complete genome sequence of Paenibacillus polymyxa SC2, a strain of plant growth-promoting Rhizobacterium with broad-spectrum antimicrobial activity.</title>
        <authorList>
            <person name="Ma M."/>
            <person name="Wang C."/>
            <person name="Ding Y."/>
            <person name="Li L."/>
            <person name="Shen D."/>
            <person name="Jiang X."/>
            <person name="Guan D."/>
            <person name="Cao F."/>
            <person name="Chen H."/>
            <person name="Feng R."/>
            <person name="Wang X."/>
            <person name="Ge Y."/>
            <person name="Yao L."/>
            <person name="Bing X."/>
            <person name="Yang X."/>
            <person name="Li J."/>
            <person name="Du B."/>
        </authorList>
    </citation>
    <scope>NUCLEOTIDE SEQUENCE [LARGE SCALE GENOMIC DNA]</scope>
    <source>
        <strain evidence="3 4">SC2</strain>
        <plasmid evidence="4">pSC2</plasmid>
    </source>
</reference>
<dbReference type="OrthoDB" id="9135364at2"/>
<gene>
    <name evidence="3" type="ORF">PPSC2_28290</name>
</gene>
<dbReference type="HOGENOM" id="CLU_2233878_0_0_9"/>
<protein>
    <recommendedName>
        <fullName evidence="2">DUF6440 domain-containing protein</fullName>
    </recommendedName>
</protein>
<geneLocation type="plasmid" evidence="3 4">
    <name>pSC2</name>
</geneLocation>
<accession>E3ELE6</accession>
<evidence type="ECO:0000256" key="1">
    <source>
        <dbReference type="SAM" id="SignalP"/>
    </source>
</evidence>
<evidence type="ECO:0000259" key="2">
    <source>
        <dbReference type="Pfam" id="PF20037"/>
    </source>
</evidence>
<evidence type="ECO:0000313" key="3">
    <source>
        <dbReference type="EMBL" id="ADO59978.1"/>
    </source>
</evidence>
<dbReference type="PROSITE" id="PS51257">
    <property type="entry name" value="PROKAR_LIPOPROTEIN"/>
    <property type="match status" value="1"/>
</dbReference>
<organism evidence="3 4">
    <name type="scientific">Paenibacillus polymyxa (strain SC2)</name>
    <name type="common">Bacillus polymyxa</name>
    <dbReference type="NCBI Taxonomy" id="886882"/>
    <lineage>
        <taxon>Bacteria</taxon>
        <taxon>Bacillati</taxon>
        <taxon>Bacillota</taxon>
        <taxon>Bacilli</taxon>
        <taxon>Bacillales</taxon>
        <taxon>Paenibacillaceae</taxon>
        <taxon>Paenibacillus</taxon>
    </lineage>
</organism>
<feature type="signal peptide" evidence="1">
    <location>
        <begin position="1"/>
        <end position="22"/>
    </location>
</feature>
<dbReference type="InterPro" id="IPR045515">
    <property type="entry name" value="DUF6440"/>
</dbReference>
<dbReference type="EMBL" id="CP002214">
    <property type="protein sequence ID" value="ADO59978.1"/>
    <property type="molecule type" value="Genomic_DNA"/>
</dbReference>
<dbReference type="PATRIC" id="fig|886882.15.peg.5999"/>
<dbReference type="Proteomes" id="UP000006868">
    <property type="component" value="Plasmid pSC2"/>
</dbReference>
<sequence>MKKLFGIIAILFVVVMSGCTTNQNQTQSIAENMPNGYSDRFIESEVYKHKVGDKYNYQYVITDKKTNVQYLVLSTARRNSDGGIAITPIINGDGKPYMTLHMDKE</sequence>
<dbReference type="AlphaFoldDB" id="E3ELE6"/>
<dbReference type="KEGG" id="ppm:PPSC2_28290"/>
<dbReference type="RefSeq" id="WP_013386392.1">
    <property type="nucleotide sequence ID" value="NC_014628.2"/>
</dbReference>
<dbReference type="Pfam" id="PF20037">
    <property type="entry name" value="DUF6440"/>
    <property type="match status" value="1"/>
</dbReference>
<evidence type="ECO:0000313" key="4">
    <source>
        <dbReference type="Proteomes" id="UP000006868"/>
    </source>
</evidence>
<keyword evidence="1" id="KW-0732">Signal</keyword>
<name>E3ELE6_PAEPS</name>